<feature type="region of interest" description="Disordered" evidence="1">
    <location>
        <begin position="1"/>
        <end position="47"/>
    </location>
</feature>
<feature type="region of interest" description="Disordered" evidence="1">
    <location>
        <begin position="121"/>
        <end position="141"/>
    </location>
</feature>
<reference evidence="4" key="1">
    <citation type="journal article" date="2019" name="Int. J. Syst. Evol. Microbiol.">
        <title>The Global Catalogue of Microorganisms (GCM) 10K type strain sequencing project: providing services to taxonomists for standard genome sequencing and annotation.</title>
        <authorList>
            <consortium name="The Broad Institute Genomics Platform"/>
            <consortium name="The Broad Institute Genome Sequencing Center for Infectious Disease"/>
            <person name="Wu L."/>
            <person name="Ma J."/>
        </authorList>
    </citation>
    <scope>NUCLEOTIDE SEQUENCE [LARGE SCALE GENOMIC DNA]</scope>
    <source>
        <strain evidence="4">JCM 9092</strain>
    </source>
</reference>
<proteinExistence type="predicted"/>
<gene>
    <name evidence="3" type="ORF">GCM10010449_51090</name>
</gene>
<evidence type="ECO:0000256" key="1">
    <source>
        <dbReference type="SAM" id="MobiDB-lite"/>
    </source>
</evidence>
<protein>
    <recommendedName>
        <fullName evidence="5">DUF3311 domain-containing protein</fullName>
    </recommendedName>
</protein>
<comment type="caution">
    <text evidence="3">The sequence shown here is derived from an EMBL/GenBank/DDBJ whole genome shotgun (WGS) entry which is preliminary data.</text>
</comment>
<feature type="compositionally biased region" description="Basic and acidic residues" evidence="1">
    <location>
        <begin position="10"/>
        <end position="34"/>
    </location>
</feature>
<dbReference type="EMBL" id="BAAAUG010000092">
    <property type="protein sequence ID" value="GAA3123048.1"/>
    <property type="molecule type" value="Genomic_DNA"/>
</dbReference>
<keyword evidence="2" id="KW-0472">Membrane</keyword>
<sequence>MSPTADDDAKDSANEGAKDGAKDGADDGAREGARDAVASPLDGLPTLRGVARPSLWLLLVPVLLYGSAPFVANRIEPRILGVPFLLAWVIAATVISPLVIWLAARLDPAYRTNAVEPLPADDLVGTPEGTSAGTDTEGGRR</sequence>
<evidence type="ECO:0000256" key="2">
    <source>
        <dbReference type="SAM" id="Phobius"/>
    </source>
</evidence>
<feature type="transmembrane region" description="Helical" evidence="2">
    <location>
        <begin position="54"/>
        <end position="72"/>
    </location>
</feature>
<evidence type="ECO:0000313" key="3">
    <source>
        <dbReference type="EMBL" id="GAA3123048.1"/>
    </source>
</evidence>
<keyword evidence="2" id="KW-1133">Transmembrane helix</keyword>
<dbReference type="InterPro" id="IPR021741">
    <property type="entry name" value="DUF3311"/>
</dbReference>
<name>A0ABP6MT89_9ACTN</name>
<accession>A0ABP6MT89</accession>
<organism evidence="3 4">
    <name type="scientific">Streptomyces rectiviolaceus</name>
    <dbReference type="NCBI Taxonomy" id="332591"/>
    <lineage>
        <taxon>Bacteria</taxon>
        <taxon>Bacillati</taxon>
        <taxon>Actinomycetota</taxon>
        <taxon>Actinomycetes</taxon>
        <taxon>Kitasatosporales</taxon>
        <taxon>Streptomycetaceae</taxon>
        <taxon>Streptomyces</taxon>
    </lineage>
</organism>
<dbReference type="Proteomes" id="UP001501637">
    <property type="component" value="Unassembled WGS sequence"/>
</dbReference>
<keyword evidence="4" id="KW-1185">Reference proteome</keyword>
<feature type="transmembrane region" description="Helical" evidence="2">
    <location>
        <begin position="84"/>
        <end position="104"/>
    </location>
</feature>
<evidence type="ECO:0000313" key="4">
    <source>
        <dbReference type="Proteomes" id="UP001501637"/>
    </source>
</evidence>
<dbReference type="Pfam" id="PF11755">
    <property type="entry name" value="DUF3311"/>
    <property type="match status" value="1"/>
</dbReference>
<dbReference type="RefSeq" id="WP_344524327.1">
    <property type="nucleotide sequence ID" value="NZ_BAAAUG010000092.1"/>
</dbReference>
<keyword evidence="2" id="KW-0812">Transmembrane</keyword>
<evidence type="ECO:0008006" key="5">
    <source>
        <dbReference type="Google" id="ProtNLM"/>
    </source>
</evidence>